<sequence length="122" mass="13551">MTLMFLVGAVVCAGSTVICWVMTALRNHPADSSIISLAAVELYLLFYGVYAAVRQMGFAASIAGEGWEFWGYVLTALLLPVGVFVWAMVDRTRWSNLVMGFVGPVVFVMVYRMEEIWWGSVL</sequence>
<evidence type="ECO:0008006" key="4">
    <source>
        <dbReference type="Google" id="ProtNLM"/>
    </source>
</evidence>
<feature type="transmembrane region" description="Helical" evidence="1">
    <location>
        <begin position="69"/>
        <end position="89"/>
    </location>
</feature>
<evidence type="ECO:0000256" key="1">
    <source>
        <dbReference type="SAM" id="Phobius"/>
    </source>
</evidence>
<feature type="transmembrane region" description="Helical" evidence="1">
    <location>
        <begin position="6"/>
        <end position="25"/>
    </location>
</feature>
<feature type="transmembrane region" description="Helical" evidence="1">
    <location>
        <begin position="96"/>
        <end position="113"/>
    </location>
</feature>
<evidence type="ECO:0000313" key="3">
    <source>
        <dbReference type="Proteomes" id="UP001251870"/>
    </source>
</evidence>
<keyword evidence="1" id="KW-0812">Transmembrane</keyword>
<protein>
    <recommendedName>
        <fullName evidence="4">Integral membrane protein</fullName>
    </recommendedName>
</protein>
<keyword evidence="1" id="KW-0472">Membrane</keyword>
<dbReference type="Proteomes" id="UP001251870">
    <property type="component" value="Unassembled WGS sequence"/>
</dbReference>
<dbReference type="EMBL" id="JAVKGR010000001">
    <property type="protein sequence ID" value="MDR8018013.1"/>
    <property type="molecule type" value="Genomic_DNA"/>
</dbReference>
<keyword evidence="1" id="KW-1133">Transmembrane helix</keyword>
<organism evidence="2 3">
    <name type="scientific">Nesterenkonia aerolata</name>
    <dbReference type="NCBI Taxonomy" id="3074079"/>
    <lineage>
        <taxon>Bacteria</taxon>
        <taxon>Bacillati</taxon>
        <taxon>Actinomycetota</taxon>
        <taxon>Actinomycetes</taxon>
        <taxon>Micrococcales</taxon>
        <taxon>Micrococcaceae</taxon>
        <taxon>Nesterenkonia</taxon>
    </lineage>
</organism>
<reference evidence="2 3" key="1">
    <citation type="submission" date="2023-09" db="EMBL/GenBank/DDBJ databases">
        <title>Description of three actinobacteria isolated from air of manufacturing shop in a pharmaceutical factory.</title>
        <authorList>
            <person name="Zhang D.-F."/>
        </authorList>
    </citation>
    <scope>NUCLEOTIDE SEQUENCE [LARGE SCALE GENOMIC DNA]</scope>
    <source>
        <strain evidence="2 3">LY-0111</strain>
    </source>
</reference>
<name>A0ABU2DNC8_9MICC</name>
<feature type="transmembrane region" description="Helical" evidence="1">
    <location>
        <begin position="34"/>
        <end position="53"/>
    </location>
</feature>
<dbReference type="RefSeq" id="WP_310547006.1">
    <property type="nucleotide sequence ID" value="NZ_JAVKGR010000001.1"/>
</dbReference>
<comment type="caution">
    <text evidence="2">The sequence shown here is derived from an EMBL/GenBank/DDBJ whole genome shotgun (WGS) entry which is preliminary data.</text>
</comment>
<gene>
    <name evidence="2" type="ORF">RIL96_00330</name>
</gene>
<keyword evidence="3" id="KW-1185">Reference proteome</keyword>
<proteinExistence type="predicted"/>
<accession>A0ABU2DNC8</accession>
<evidence type="ECO:0000313" key="2">
    <source>
        <dbReference type="EMBL" id="MDR8018013.1"/>
    </source>
</evidence>